<evidence type="ECO:0000256" key="6">
    <source>
        <dbReference type="PIRSR" id="PIRSR606710-2"/>
    </source>
</evidence>
<dbReference type="InterPro" id="IPR006710">
    <property type="entry name" value="Glyco_hydro_43"/>
</dbReference>
<dbReference type="PANTHER" id="PTHR43772:SF2">
    <property type="entry name" value="PUTATIVE (AFU_ORTHOLOGUE AFUA_2G04480)-RELATED"/>
    <property type="match status" value="1"/>
</dbReference>
<evidence type="ECO:0000256" key="3">
    <source>
        <dbReference type="ARBA" id="ARBA00022801"/>
    </source>
</evidence>
<gene>
    <name evidence="8" type="primary">xylA1</name>
    <name evidence="8" type="ORF">ERS852407_02846</name>
</gene>
<sequence>MSMLKQAFNPYLPSWEYIPDGEPHVFGDRVYVYGSHDRFNGFAYCLNDYVCYSAPTDDLGNWRYEGVIYEKTSDPVNREGSMCLYAPDVVRGADGRYYLYYVLDKVPFVSVAVSDTPAGKYSFYGYVHDADGRRLGERDSDQPQFDPAVLMEDGSVYLYTGFCGPGDLSRKGAMATVLGPDMVTITEEPVIIVPGNCYSAGTDFEGHEFFEGPSIRKNGDTYYFVYSSSKMHELCYAVSRYPTKEYVYGGVIVSNCDGNITHQKPAGLPTYVPGNNHGGMTEIRGQWYIFYHRHTNGTNFSRQGCAEPIQIGEDGSIQQVEMTSCGLNGGPLAGKGEYPAYIACNLFSKTMDNNHLLHHAGWIDGKYARITQDGRDGDEETGYIANMQDSTIAGFKYFDCSGITRISLKTRGYGSGYFEVKTRWDGECLGTIPAGYSNVWVENSAEITIPDGVHALYFEFKGEGGISLASFSLE</sequence>
<dbReference type="SUPFAM" id="SSF75005">
    <property type="entry name" value="Arabinanase/levansucrase/invertase"/>
    <property type="match status" value="1"/>
</dbReference>
<organism evidence="8 9">
    <name type="scientific">Hungatella hathewayi</name>
    <dbReference type="NCBI Taxonomy" id="154046"/>
    <lineage>
        <taxon>Bacteria</taxon>
        <taxon>Bacillati</taxon>
        <taxon>Bacillota</taxon>
        <taxon>Clostridia</taxon>
        <taxon>Lachnospirales</taxon>
        <taxon>Lachnospiraceae</taxon>
        <taxon>Hungatella</taxon>
    </lineage>
</organism>
<keyword evidence="2" id="KW-0624">Polysaccharide degradation</keyword>
<comment type="similarity">
    <text evidence="1 7">Belongs to the glycosyl hydrolase 43 family.</text>
</comment>
<keyword evidence="4" id="KW-0119">Carbohydrate metabolism</keyword>
<dbReference type="Pfam" id="PF04616">
    <property type="entry name" value="Glyco_hydro_43"/>
    <property type="match status" value="1"/>
</dbReference>
<reference evidence="8 9" key="1">
    <citation type="submission" date="2015-09" db="EMBL/GenBank/DDBJ databases">
        <authorList>
            <consortium name="Pathogen Informatics"/>
        </authorList>
    </citation>
    <scope>NUCLEOTIDE SEQUENCE [LARGE SCALE GENOMIC DNA]</scope>
    <source>
        <strain evidence="8 9">2789STDY5608850</strain>
    </source>
</reference>
<dbReference type="AlphaFoldDB" id="A0A174F8H9"/>
<dbReference type="Gene3D" id="2.60.120.260">
    <property type="entry name" value="Galactose-binding domain-like"/>
    <property type="match status" value="1"/>
</dbReference>
<proteinExistence type="inferred from homology"/>
<dbReference type="EC" id="3.2.1.37" evidence="8"/>
<evidence type="ECO:0000256" key="2">
    <source>
        <dbReference type="ARBA" id="ARBA00022651"/>
    </source>
</evidence>
<accession>A0A174F8H9</accession>
<evidence type="ECO:0000256" key="1">
    <source>
        <dbReference type="ARBA" id="ARBA00009865"/>
    </source>
</evidence>
<protein>
    <submittedName>
        <fullName evidence="8">Xylosidase/arabinosidase XylA</fullName>
        <ecNumber evidence="8">3.2.1.37</ecNumber>
    </submittedName>
</protein>
<keyword evidence="2" id="KW-0858">Xylan degradation</keyword>
<dbReference type="GO" id="GO:0045493">
    <property type="term" value="P:xylan catabolic process"/>
    <property type="evidence" value="ECO:0007669"/>
    <property type="project" value="UniProtKB-KW"/>
</dbReference>
<dbReference type="EMBL" id="CYZE01000006">
    <property type="protein sequence ID" value="CUO44445.1"/>
    <property type="molecule type" value="Genomic_DNA"/>
</dbReference>
<dbReference type="GO" id="GO:0009044">
    <property type="term" value="F:xylan 1,4-beta-xylosidase activity"/>
    <property type="evidence" value="ECO:0007669"/>
    <property type="project" value="UniProtKB-EC"/>
</dbReference>
<dbReference type="InterPro" id="IPR052176">
    <property type="entry name" value="Glycosyl_Hydrlase_43_Enz"/>
</dbReference>
<dbReference type="Proteomes" id="UP000095651">
    <property type="component" value="Unassembled WGS sequence"/>
</dbReference>
<evidence type="ECO:0000256" key="5">
    <source>
        <dbReference type="ARBA" id="ARBA00023295"/>
    </source>
</evidence>
<keyword evidence="3 7" id="KW-0378">Hydrolase</keyword>
<evidence type="ECO:0000256" key="4">
    <source>
        <dbReference type="ARBA" id="ARBA00023277"/>
    </source>
</evidence>
<dbReference type="InterPro" id="IPR023296">
    <property type="entry name" value="Glyco_hydro_beta-prop_sf"/>
</dbReference>
<dbReference type="CDD" id="cd18620">
    <property type="entry name" value="GH43_XylA-like"/>
    <property type="match status" value="1"/>
</dbReference>
<dbReference type="Gene3D" id="2.115.10.20">
    <property type="entry name" value="Glycosyl hydrolase domain, family 43"/>
    <property type="match status" value="1"/>
</dbReference>
<name>A0A174F8H9_9FIRM</name>
<dbReference type="PANTHER" id="PTHR43772">
    <property type="entry name" value="ENDO-1,4-BETA-XYLANASE"/>
    <property type="match status" value="1"/>
</dbReference>
<evidence type="ECO:0000313" key="8">
    <source>
        <dbReference type="EMBL" id="CUO44445.1"/>
    </source>
</evidence>
<dbReference type="CDD" id="cd04084">
    <property type="entry name" value="CBM6_xylanase-like"/>
    <property type="match status" value="1"/>
</dbReference>
<keyword evidence="5 7" id="KW-0326">Glycosidase</keyword>
<evidence type="ECO:0000256" key="7">
    <source>
        <dbReference type="RuleBase" id="RU361187"/>
    </source>
</evidence>
<evidence type="ECO:0000313" key="9">
    <source>
        <dbReference type="Proteomes" id="UP000095651"/>
    </source>
</evidence>
<feature type="site" description="Important for catalytic activity, responsible for pKa modulation of the active site Glu and correct orientation of both the proton donor and substrate" evidence="6">
    <location>
        <position position="146"/>
    </location>
</feature>